<evidence type="ECO:0000256" key="5">
    <source>
        <dbReference type="ARBA" id="ARBA00022691"/>
    </source>
</evidence>
<dbReference type="NCBIfam" id="TIGR00096">
    <property type="entry name" value="16S rRNA (cytidine(1402)-2'-O)-methyltransferase"/>
    <property type="match status" value="1"/>
</dbReference>
<dbReference type="InterPro" id="IPR014776">
    <property type="entry name" value="4pyrrole_Mease_sub2"/>
</dbReference>
<dbReference type="GO" id="GO:0070677">
    <property type="term" value="F:rRNA (cytosine-2'-O-)-methyltransferase activity"/>
    <property type="evidence" value="ECO:0007669"/>
    <property type="project" value="UniProtKB-UniRule"/>
</dbReference>
<accession>A0A9D1DBC0</accession>
<evidence type="ECO:0000313" key="8">
    <source>
        <dbReference type="EMBL" id="HIR39119.1"/>
    </source>
</evidence>
<comment type="subcellular location">
    <subcellularLocation>
        <location evidence="6">Cytoplasm</location>
    </subcellularLocation>
</comment>
<dbReference type="InterPro" id="IPR000878">
    <property type="entry name" value="4pyrrol_Mease"/>
</dbReference>
<dbReference type="PROSITE" id="PS01296">
    <property type="entry name" value="RSMI"/>
    <property type="match status" value="1"/>
</dbReference>
<organism evidence="8 9">
    <name type="scientific">Candidatus Coproplasma stercoripullorum</name>
    <dbReference type="NCBI Taxonomy" id="2840751"/>
    <lineage>
        <taxon>Bacteria</taxon>
        <taxon>Bacillati</taxon>
        <taxon>Bacillota</taxon>
        <taxon>Clostridia</taxon>
        <taxon>Eubacteriales</taxon>
        <taxon>Candidatus Coproplasma</taxon>
    </lineage>
</organism>
<dbReference type="Gene3D" id="3.30.950.10">
    <property type="entry name" value="Methyltransferase, Cobalt-precorrin-4 Transmethylase, Domain 2"/>
    <property type="match status" value="1"/>
</dbReference>
<protein>
    <recommendedName>
        <fullName evidence="6">Ribosomal RNA small subunit methyltransferase I</fullName>
        <ecNumber evidence="6">2.1.1.198</ecNumber>
    </recommendedName>
    <alternativeName>
        <fullName evidence="6">16S rRNA 2'-O-ribose C1402 methyltransferase</fullName>
    </alternativeName>
    <alternativeName>
        <fullName evidence="6">rRNA (cytidine-2'-O-)-methyltransferase RsmI</fullName>
    </alternativeName>
</protein>
<dbReference type="InterPro" id="IPR018063">
    <property type="entry name" value="SAM_MeTrfase_RsmI_CS"/>
</dbReference>
<feature type="domain" description="Tetrapyrrole methylase" evidence="7">
    <location>
        <begin position="1"/>
        <end position="199"/>
    </location>
</feature>
<dbReference type="FunFam" id="3.40.1010.10:FF:000007">
    <property type="entry name" value="Ribosomal RNA small subunit methyltransferase I"/>
    <property type="match status" value="1"/>
</dbReference>
<evidence type="ECO:0000256" key="1">
    <source>
        <dbReference type="ARBA" id="ARBA00022490"/>
    </source>
</evidence>
<comment type="catalytic activity">
    <reaction evidence="6">
        <text>cytidine(1402) in 16S rRNA + S-adenosyl-L-methionine = 2'-O-methylcytidine(1402) in 16S rRNA + S-adenosyl-L-homocysteine + H(+)</text>
        <dbReference type="Rhea" id="RHEA:42924"/>
        <dbReference type="Rhea" id="RHEA-COMP:10285"/>
        <dbReference type="Rhea" id="RHEA-COMP:10286"/>
        <dbReference type="ChEBI" id="CHEBI:15378"/>
        <dbReference type="ChEBI" id="CHEBI:57856"/>
        <dbReference type="ChEBI" id="CHEBI:59789"/>
        <dbReference type="ChEBI" id="CHEBI:74495"/>
        <dbReference type="ChEBI" id="CHEBI:82748"/>
        <dbReference type="EC" id="2.1.1.198"/>
    </reaction>
</comment>
<dbReference type="InterPro" id="IPR008189">
    <property type="entry name" value="rRNA_ssu_MeTfrase_I"/>
</dbReference>
<dbReference type="PIRSF" id="PIRSF005917">
    <property type="entry name" value="MTase_YraL"/>
    <property type="match status" value="1"/>
</dbReference>
<dbReference type="SUPFAM" id="SSF53790">
    <property type="entry name" value="Tetrapyrrole methylase"/>
    <property type="match status" value="1"/>
</dbReference>
<dbReference type="Gene3D" id="3.40.1010.10">
    <property type="entry name" value="Cobalt-precorrin-4 Transmethylase, Domain 1"/>
    <property type="match status" value="1"/>
</dbReference>
<evidence type="ECO:0000256" key="4">
    <source>
        <dbReference type="ARBA" id="ARBA00022679"/>
    </source>
</evidence>
<evidence type="ECO:0000256" key="6">
    <source>
        <dbReference type="HAMAP-Rule" id="MF_01877"/>
    </source>
</evidence>
<dbReference type="Pfam" id="PF00590">
    <property type="entry name" value="TP_methylase"/>
    <property type="match status" value="1"/>
</dbReference>
<comment type="similarity">
    <text evidence="6">Belongs to the methyltransferase superfamily. RsmI family.</text>
</comment>
<dbReference type="AlphaFoldDB" id="A0A9D1DBC0"/>
<dbReference type="EMBL" id="DVHB01000039">
    <property type="protein sequence ID" value="HIR39119.1"/>
    <property type="molecule type" value="Genomic_DNA"/>
</dbReference>
<dbReference type="PANTHER" id="PTHR46111:SF1">
    <property type="entry name" value="RIBOSOMAL RNA SMALL SUBUNIT METHYLTRANSFERASE I"/>
    <property type="match status" value="1"/>
</dbReference>
<dbReference type="CDD" id="cd11648">
    <property type="entry name" value="RsmI"/>
    <property type="match status" value="1"/>
</dbReference>
<gene>
    <name evidence="6 8" type="primary">rsmI</name>
    <name evidence="8" type="ORF">IAB90_01935</name>
</gene>
<evidence type="ECO:0000313" key="9">
    <source>
        <dbReference type="Proteomes" id="UP000824179"/>
    </source>
</evidence>
<evidence type="ECO:0000259" key="7">
    <source>
        <dbReference type="Pfam" id="PF00590"/>
    </source>
</evidence>
<name>A0A9D1DBC0_9FIRM</name>
<dbReference type="PANTHER" id="PTHR46111">
    <property type="entry name" value="RIBOSOMAL RNA SMALL SUBUNIT METHYLTRANSFERASE I"/>
    <property type="match status" value="1"/>
</dbReference>
<dbReference type="HAMAP" id="MF_01877">
    <property type="entry name" value="16SrRNA_methyltr_I"/>
    <property type="match status" value="1"/>
</dbReference>
<comment type="function">
    <text evidence="6">Catalyzes the 2'-O-methylation of the ribose of cytidine 1402 (C1402) in 16S rRNA.</text>
</comment>
<dbReference type="InterPro" id="IPR035996">
    <property type="entry name" value="4pyrrol_Methylase_sf"/>
</dbReference>
<dbReference type="GO" id="GO:0005737">
    <property type="term" value="C:cytoplasm"/>
    <property type="evidence" value="ECO:0007669"/>
    <property type="project" value="UniProtKB-SubCell"/>
</dbReference>
<comment type="caution">
    <text evidence="8">The sequence shown here is derived from an EMBL/GenBank/DDBJ whole genome shotgun (WGS) entry which is preliminary data.</text>
</comment>
<sequence>MVYFVATPIGNLKDISLRALEVLRAADVIFCEDTRHSLRLLNAYEIKKPLVACHKFNERAASEKIIAEAQAGKEVAVISDAGMPVISDPGGEVCALLRRAGVEYTVIPGANAALSALILAAMPADRFAFIGFLPDRQGERKRLLEKYADLDVTLIFHAAPQDVDRYVADMFAVFGDRPACAVREITKIHEEARPFTLKEGLPGEKRGEYVLIIGGAPEGECALNSLSETEHIKHYMAQGLDKKEAVKRAAKDRGVSKSELYKFGIDL</sequence>
<keyword evidence="3 6" id="KW-0489">Methyltransferase</keyword>
<keyword evidence="4 6" id="KW-0808">Transferase</keyword>
<dbReference type="EC" id="2.1.1.198" evidence="6"/>
<reference evidence="8" key="1">
    <citation type="submission" date="2020-10" db="EMBL/GenBank/DDBJ databases">
        <authorList>
            <person name="Gilroy R."/>
        </authorList>
    </citation>
    <scope>NUCLEOTIDE SEQUENCE</scope>
    <source>
        <strain evidence="8">ChiW25-3613</strain>
    </source>
</reference>
<keyword evidence="5 6" id="KW-0949">S-adenosyl-L-methionine</keyword>
<evidence type="ECO:0000256" key="2">
    <source>
        <dbReference type="ARBA" id="ARBA00022552"/>
    </source>
</evidence>
<reference evidence="8" key="2">
    <citation type="journal article" date="2021" name="PeerJ">
        <title>Extensive microbial diversity within the chicken gut microbiome revealed by metagenomics and culture.</title>
        <authorList>
            <person name="Gilroy R."/>
            <person name="Ravi A."/>
            <person name="Getino M."/>
            <person name="Pursley I."/>
            <person name="Horton D.L."/>
            <person name="Alikhan N.F."/>
            <person name="Baker D."/>
            <person name="Gharbi K."/>
            <person name="Hall N."/>
            <person name="Watson M."/>
            <person name="Adriaenssens E.M."/>
            <person name="Foster-Nyarko E."/>
            <person name="Jarju S."/>
            <person name="Secka A."/>
            <person name="Antonio M."/>
            <person name="Oren A."/>
            <person name="Chaudhuri R.R."/>
            <person name="La Ragione R."/>
            <person name="Hildebrand F."/>
            <person name="Pallen M.J."/>
        </authorList>
    </citation>
    <scope>NUCLEOTIDE SEQUENCE</scope>
    <source>
        <strain evidence="8">ChiW25-3613</strain>
    </source>
</reference>
<keyword evidence="2 6" id="KW-0698">rRNA processing</keyword>
<dbReference type="InterPro" id="IPR014777">
    <property type="entry name" value="4pyrrole_Mease_sub1"/>
</dbReference>
<dbReference type="Proteomes" id="UP000824179">
    <property type="component" value="Unassembled WGS sequence"/>
</dbReference>
<evidence type="ECO:0000256" key="3">
    <source>
        <dbReference type="ARBA" id="ARBA00022603"/>
    </source>
</evidence>
<keyword evidence="1 6" id="KW-0963">Cytoplasm</keyword>
<proteinExistence type="inferred from homology"/>